<dbReference type="AlphaFoldDB" id="A0A2N3I3H9"/>
<evidence type="ECO:0000313" key="1">
    <source>
        <dbReference type="EMBL" id="PKQ64865.1"/>
    </source>
</evidence>
<proteinExistence type="predicted"/>
<dbReference type="EMBL" id="MVDD01000002">
    <property type="protein sequence ID" value="PKQ64865.1"/>
    <property type="molecule type" value="Genomic_DNA"/>
</dbReference>
<protein>
    <submittedName>
        <fullName evidence="1">Uncharacterized protein</fullName>
    </submittedName>
</protein>
<organism evidence="1 2">
    <name type="scientific">Labilibaculum filiforme</name>
    <dbReference type="NCBI Taxonomy" id="1940526"/>
    <lineage>
        <taxon>Bacteria</taxon>
        <taxon>Pseudomonadati</taxon>
        <taxon>Bacteroidota</taxon>
        <taxon>Bacteroidia</taxon>
        <taxon>Marinilabiliales</taxon>
        <taxon>Marinifilaceae</taxon>
        <taxon>Labilibaculum</taxon>
    </lineage>
</organism>
<reference evidence="1 2" key="1">
    <citation type="journal article" date="2017" name="Front. Microbiol.">
        <title>Labilibaculum manganireducens gen. nov., sp. nov. and Labilibaculum filiforme sp. nov., Novel Bacteroidetes Isolated from Subsurface Sediments of the Baltic Sea.</title>
        <authorList>
            <person name="Vandieken V."/>
            <person name="Marshall I.P."/>
            <person name="Niemann H."/>
            <person name="Engelen B."/>
            <person name="Cypionka H."/>
        </authorList>
    </citation>
    <scope>NUCLEOTIDE SEQUENCE [LARGE SCALE GENOMIC DNA]</scope>
    <source>
        <strain evidence="1 2">59.16B</strain>
    </source>
</reference>
<gene>
    <name evidence="1" type="ORF">BZG02_03155</name>
</gene>
<keyword evidence="2" id="KW-1185">Reference proteome</keyword>
<comment type="caution">
    <text evidence="1">The sequence shown here is derived from an EMBL/GenBank/DDBJ whole genome shotgun (WGS) entry which is preliminary data.</text>
</comment>
<dbReference type="Proteomes" id="UP000233535">
    <property type="component" value="Unassembled WGS sequence"/>
</dbReference>
<name>A0A2N3I3H9_9BACT</name>
<accession>A0A2N3I3H9</accession>
<evidence type="ECO:0000313" key="2">
    <source>
        <dbReference type="Proteomes" id="UP000233535"/>
    </source>
</evidence>
<sequence length="81" mass="9776">MVSRRYRLHKLNIFHSKYPFFGDELFKKISHNFKIPPSVPTIFMPKKQAYLQVKAQNTPQKKAFRPFYKTYRMLTLATCDF</sequence>